<reference evidence="1 2" key="1">
    <citation type="submission" date="2018-10" db="EMBL/GenBank/DDBJ databases">
        <title>Genomic Encyclopedia of Archaeal and Bacterial Type Strains, Phase II (KMG-II): from individual species to whole genera.</title>
        <authorList>
            <person name="Goeker M."/>
        </authorList>
    </citation>
    <scope>NUCLEOTIDE SEQUENCE [LARGE SCALE GENOMIC DNA]</scope>
    <source>
        <strain evidence="1 2">DSM 15149</strain>
    </source>
</reference>
<comment type="caution">
    <text evidence="1">The sequence shown here is derived from an EMBL/GenBank/DDBJ whole genome shotgun (WGS) entry which is preliminary data.</text>
</comment>
<protein>
    <submittedName>
        <fullName evidence="1">Uncharacterized protein</fullName>
    </submittedName>
</protein>
<organism evidence="1 2">
    <name type="scientific">Photorhabdus asymbiotica</name>
    <dbReference type="NCBI Taxonomy" id="291112"/>
    <lineage>
        <taxon>Bacteria</taxon>
        <taxon>Pseudomonadati</taxon>
        <taxon>Pseudomonadota</taxon>
        <taxon>Gammaproteobacteria</taxon>
        <taxon>Enterobacterales</taxon>
        <taxon>Morganellaceae</taxon>
        <taxon>Photorhabdus</taxon>
    </lineage>
</organism>
<dbReference type="Proteomes" id="UP000280955">
    <property type="component" value="Unassembled WGS sequence"/>
</dbReference>
<sequence>MFKRQVKGESKQRIKDASSYVLNCSHCNEFFLLDSMLNKGNDGVNSKNNH</sequence>
<name>A0ABX9SJA8_9GAMM</name>
<evidence type="ECO:0000313" key="2">
    <source>
        <dbReference type="Proteomes" id="UP000280955"/>
    </source>
</evidence>
<evidence type="ECO:0000313" key="1">
    <source>
        <dbReference type="EMBL" id="RKS54014.1"/>
    </source>
</evidence>
<keyword evidence="2" id="KW-1185">Reference proteome</keyword>
<accession>A0ABX9SJA8</accession>
<proteinExistence type="predicted"/>
<dbReference type="EMBL" id="RBLJ01000006">
    <property type="protein sequence ID" value="RKS54014.1"/>
    <property type="molecule type" value="Genomic_DNA"/>
</dbReference>
<gene>
    <name evidence="1" type="ORF">BDD30_4367</name>
</gene>